<dbReference type="InterPro" id="IPR001202">
    <property type="entry name" value="WW_dom"/>
</dbReference>
<dbReference type="PANTHER" id="PTHR21715:SF0">
    <property type="entry name" value="RH04127P"/>
    <property type="match status" value="1"/>
</dbReference>
<name>A0A813EQS0_POLGL</name>
<feature type="non-terminal residue" evidence="3">
    <location>
        <position position="149"/>
    </location>
</feature>
<gene>
    <name evidence="3" type="ORF">PGLA1383_LOCUS19664</name>
</gene>
<comment type="caution">
    <text evidence="3">The sequence shown here is derived from an EMBL/GenBank/DDBJ whole genome shotgun (WGS) entry which is preliminary data.</text>
</comment>
<organism evidence="3 4">
    <name type="scientific">Polarella glacialis</name>
    <name type="common">Dinoflagellate</name>
    <dbReference type="NCBI Taxonomy" id="89957"/>
    <lineage>
        <taxon>Eukaryota</taxon>
        <taxon>Sar</taxon>
        <taxon>Alveolata</taxon>
        <taxon>Dinophyceae</taxon>
        <taxon>Suessiales</taxon>
        <taxon>Suessiaceae</taxon>
        <taxon>Polarella</taxon>
    </lineage>
</organism>
<dbReference type="PROSITE" id="PS50020">
    <property type="entry name" value="WW_DOMAIN_2"/>
    <property type="match status" value="1"/>
</dbReference>
<feature type="region of interest" description="Disordered" evidence="1">
    <location>
        <begin position="23"/>
        <end position="61"/>
    </location>
</feature>
<dbReference type="EMBL" id="CAJNNV010013093">
    <property type="protein sequence ID" value="CAE8601371.1"/>
    <property type="molecule type" value="Genomic_DNA"/>
</dbReference>
<dbReference type="Gene3D" id="3.30.1470.10">
    <property type="entry name" value="Photosystem I PsaD, reaction center subunit II"/>
    <property type="match status" value="1"/>
</dbReference>
<dbReference type="OrthoDB" id="6344460at2759"/>
<accession>A0A813EQS0</accession>
<keyword evidence="4" id="KW-1185">Reference proteome</keyword>
<dbReference type="InterPro" id="IPR036020">
    <property type="entry name" value="WW_dom_sf"/>
</dbReference>
<proteinExistence type="predicted"/>
<evidence type="ECO:0000256" key="1">
    <source>
        <dbReference type="SAM" id="MobiDB-lite"/>
    </source>
</evidence>
<dbReference type="Pfam" id="PF00397">
    <property type="entry name" value="WW"/>
    <property type="match status" value="1"/>
</dbReference>
<dbReference type="SUPFAM" id="SSF51045">
    <property type="entry name" value="WW domain"/>
    <property type="match status" value="1"/>
</dbReference>
<dbReference type="InterPro" id="IPR053233">
    <property type="entry name" value="ABRA-related"/>
</dbReference>
<evidence type="ECO:0000313" key="3">
    <source>
        <dbReference type="EMBL" id="CAE8601371.1"/>
    </source>
</evidence>
<dbReference type="SMART" id="SM00456">
    <property type="entry name" value="WW"/>
    <property type="match status" value="1"/>
</dbReference>
<feature type="non-terminal residue" evidence="3">
    <location>
        <position position="1"/>
    </location>
</feature>
<evidence type="ECO:0000313" key="4">
    <source>
        <dbReference type="Proteomes" id="UP000654075"/>
    </source>
</evidence>
<dbReference type="PROSITE" id="PS01159">
    <property type="entry name" value="WW_DOMAIN_1"/>
    <property type="match status" value="1"/>
</dbReference>
<protein>
    <recommendedName>
        <fullName evidence="2">WW domain-containing protein</fullName>
    </recommendedName>
</protein>
<evidence type="ECO:0000259" key="2">
    <source>
        <dbReference type="PROSITE" id="PS50020"/>
    </source>
</evidence>
<sequence>QQQKQQHGLRLYKPAHASACGSHHALGTGMSVGDESEDLGLSSDSDRSAPSLSGGRAEENDTDFREYAKSIGVDIDADTDLIWVVREAFVATLPSFWSEHTDGEGRIYFYHEVSEESSWSHPMDTVFRELIQLIKSLRSDHPKLGIAHS</sequence>
<dbReference type="OMA" id="ESSWSHP"/>
<reference evidence="3" key="1">
    <citation type="submission" date="2021-02" db="EMBL/GenBank/DDBJ databases">
        <authorList>
            <person name="Dougan E. K."/>
            <person name="Rhodes N."/>
            <person name="Thang M."/>
            <person name="Chan C."/>
        </authorList>
    </citation>
    <scope>NUCLEOTIDE SEQUENCE</scope>
</reference>
<feature type="domain" description="WW" evidence="2">
    <location>
        <begin position="91"/>
        <end position="124"/>
    </location>
</feature>
<feature type="compositionally biased region" description="Low complexity" evidence="1">
    <location>
        <begin position="39"/>
        <end position="53"/>
    </location>
</feature>
<dbReference type="Proteomes" id="UP000654075">
    <property type="component" value="Unassembled WGS sequence"/>
</dbReference>
<dbReference type="AlphaFoldDB" id="A0A813EQS0"/>
<dbReference type="CDD" id="cd00201">
    <property type="entry name" value="WW"/>
    <property type="match status" value="1"/>
</dbReference>
<dbReference type="PANTHER" id="PTHR21715">
    <property type="entry name" value="RH04127P"/>
    <property type="match status" value="1"/>
</dbReference>